<gene>
    <name evidence="1" type="ORF">CACET_c22940</name>
</gene>
<evidence type="ECO:0000313" key="1">
    <source>
        <dbReference type="EMBL" id="AKL95740.1"/>
    </source>
</evidence>
<organism evidence="1 2">
    <name type="scientific">Clostridium aceticum</name>
    <dbReference type="NCBI Taxonomy" id="84022"/>
    <lineage>
        <taxon>Bacteria</taxon>
        <taxon>Bacillati</taxon>
        <taxon>Bacillota</taxon>
        <taxon>Clostridia</taxon>
        <taxon>Eubacteriales</taxon>
        <taxon>Clostridiaceae</taxon>
        <taxon>Clostridium</taxon>
    </lineage>
</organism>
<reference evidence="1 2" key="1">
    <citation type="submission" date="2014-10" db="EMBL/GenBank/DDBJ databases">
        <title>Genome sequence of Clostridium aceticum DSM 1496.</title>
        <authorList>
            <person name="Poehlein A."/>
            <person name="Schiel-Bengelsdorf B."/>
            <person name="Gottschalk G."/>
            <person name="Duerre P."/>
            <person name="Daniel R."/>
        </authorList>
    </citation>
    <scope>NUCLEOTIDE SEQUENCE [LARGE SCALE GENOMIC DNA]</scope>
    <source>
        <strain evidence="1 2">DSM 1496</strain>
    </source>
</reference>
<proteinExistence type="predicted"/>
<dbReference type="PATRIC" id="fig|84022.5.peg.411"/>
<dbReference type="Proteomes" id="UP000035704">
    <property type="component" value="Chromosome"/>
</dbReference>
<dbReference type="STRING" id="84022.CACET_c22940"/>
<dbReference type="AlphaFoldDB" id="A0A0D8IBW6"/>
<evidence type="ECO:0000313" key="2">
    <source>
        <dbReference type="Proteomes" id="UP000035704"/>
    </source>
</evidence>
<dbReference type="KEGG" id="cace:CACET_c22940"/>
<protein>
    <submittedName>
        <fullName evidence="1">Uncharacterized protein</fullName>
    </submittedName>
</protein>
<sequence>MILGFRKKRYWSCDVVNVVTMHLHKGAGTWQGQVQHHQGGIPLGFSSKVLKVPGSIEESSILELRLKVLILSRLMV</sequence>
<keyword evidence="2" id="KW-1185">Reference proteome</keyword>
<dbReference type="RefSeq" id="WP_044824971.1">
    <property type="nucleotide sequence ID" value="NZ_CP009687.1"/>
</dbReference>
<dbReference type="EMBL" id="CP009687">
    <property type="protein sequence ID" value="AKL95740.1"/>
    <property type="molecule type" value="Genomic_DNA"/>
</dbReference>
<accession>A0A0D8IBW6</accession>
<name>A0A0D8IBW6_9CLOT</name>